<dbReference type="EMBL" id="LT984814">
    <property type="protein sequence ID" value="SPD66680.1"/>
    <property type="molecule type" value="Genomic_DNA"/>
</dbReference>
<reference evidence="1 2" key="1">
    <citation type="submission" date="2018-01" db="EMBL/GenBank/DDBJ databases">
        <authorList>
            <person name="Clerissi C."/>
        </authorList>
    </citation>
    <scope>NUCLEOTIDE SEQUENCE [LARGE SCALE GENOMIC DNA]</scope>
    <source>
        <strain evidence="1">Cupriavidus taiwanensis SWF 66322</strain>
        <plasmid evidence="2">cbm2636_mp</plasmid>
    </source>
</reference>
<keyword evidence="1" id="KW-0614">Plasmid</keyword>
<name>A0A375D664_9BURK</name>
<accession>A0A375D664</accession>
<gene>
    <name evidence="1" type="ORF">CBM2636_MP10316</name>
</gene>
<dbReference type="AlphaFoldDB" id="A0A375D664"/>
<proteinExistence type="predicted"/>
<sequence>MAVQECPNAAGIRQRLRPSPRRLGLVANGCPDSGCRCIFYRHFAARLRPAPASIHLSEPTVLDRIGNATCERKTDGFSAQHSLAHPI</sequence>
<evidence type="ECO:0000313" key="2">
    <source>
        <dbReference type="Proteomes" id="UP000254259"/>
    </source>
</evidence>
<evidence type="ECO:0000313" key="1">
    <source>
        <dbReference type="EMBL" id="SPD66680.1"/>
    </source>
</evidence>
<organism evidence="1 2">
    <name type="scientific">Cupriavidus taiwanensis</name>
    <dbReference type="NCBI Taxonomy" id="164546"/>
    <lineage>
        <taxon>Bacteria</taxon>
        <taxon>Pseudomonadati</taxon>
        <taxon>Pseudomonadota</taxon>
        <taxon>Betaproteobacteria</taxon>
        <taxon>Burkholderiales</taxon>
        <taxon>Burkholderiaceae</taxon>
        <taxon>Cupriavidus</taxon>
    </lineage>
</organism>
<protein>
    <submittedName>
        <fullName evidence="1">Uncharacterized protein</fullName>
    </submittedName>
</protein>
<geneLocation type="plasmid" evidence="2">
    <name>cbm2636_mp</name>
</geneLocation>
<dbReference type="Proteomes" id="UP000254259">
    <property type="component" value="Plasmid CBM2636_mp"/>
</dbReference>